<dbReference type="AlphaFoldDB" id="A0A815AAV0"/>
<proteinExistence type="predicted"/>
<feature type="domain" description="NAD(P)-binding" evidence="1">
    <location>
        <begin position="16"/>
        <end position="188"/>
    </location>
</feature>
<dbReference type="PANTHER" id="PTHR43162">
    <property type="match status" value="1"/>
</dbReference>
<dbReference type="Proteomes" id="UP000681722">
    <property type="component" value="Unassembled WGS sequence"/>
</dbReference>
<dbReference type="SUPFAM" id="SSF51735">
    <property type="entry name" value="NAD(P)-binding Rossmann-fold domains"/>
    <property type="match status" value="1"/>
</dbReference>
<dbReference type="Pfam" id="PF13460">
    <property type="entry name" value="NAD_binding_10"/>
    <property type="match status" value="1"/>
</dbReference>
<dbReference type="Gene3D" id="3.90.25.10">
    <property type="entry name" value="UDP-galactose 4-epimerase, domain 1"/>
    <property type="match status" value="1"/>
</dbReference>
<comment type="caution">
    <text evidence="2">The sequence shown here is derived from an EMBL/GenBank/DDBJ whole genome shotgun (WGS) entry which is preliminary data.</text>
</comment>
<reference evidence="2" key="1">
    <citation type="submission" date="2021-02" db="EMBL/GenBank/DDBJ databases">
        <authorList>
            <person name="Nowell W R."/>
        </authorList>
    </citation>
    <scope>NUCLEOTIDE SEQUENCE</scope>
</reference>
<dbReference type="OrthoDB" id="419598at2759"/>
<evidence type="ECO:0000259" key="1">
    <source>
        <dbReference type="Pfam" id="PF13460"/>
    </source>
</evidence>
<sequence>MNICNDRKPMLILVTGATGNVGRYVVNKLVKAGVKVRALTRNPAKANLPSDVEVVSGDLAQSETLLPVLEGVARLLLFPIAYKAPVSTSEEDFVETTYVVSLAKQAGVQRIVVLSSSGSPFVNVEQAVEASGMEWSHLRPGEFMLNKLDPWAASIRAEGIVRSAYPDVPVVSIHEEDIADVAVSVLLEDGHSGATYTLTGPESISERDMVGAIEASIGRSIRIEKLTHEQARDNMIREGLTEDIANYMLSYYERWSNEPPKVLPTVELCLGHRGRSFAQWAVDHAEDFK</sequence>
<gene>
    <name evidence="2" type="ORF">GPM918_LOCUS26289</name>
    <name evidence="3" type="ORF">SRO942_LOCUS26410</name>
</gene>
<evidence type="ECO:0000313" key="3">
    <source>
        <dbReference type="EMBL" id="CAF4025772.1"/>
    </source>
</evidence>
<evidence type="ECO:0000313" key="4">
    <source>
        <dbReference type="Proteomes" id="UP000663829"/>
    </source>
</evidence>
<accession>A0A815AAV0</accession>
<dbReference type="EMBL" id="CAJOBC010015929">
    <property type="protein sequence ID" value="CAF4025772.1"/>
    <property type="molecule type" value="Genomic_DNA"/>
</dbReference>
<dbReference type="PANTHER" id="PTHR43162:SF1">
    <property type="entry name" value="PRESTALK A DIFFERENTIATION PROTEIN A"/>
    <property type="match status" value="1"/>
</dbReference>
<keyword evidence="4" id="KW-1185">Reference proteome</keyword>
<dbReference type="EMBL" id="CAJNOQ010010534">
    <property type="protein sequence ID" value="CAF1254349.1"/>
    <property type="molecule type" value="Genomic_DNA"/>
</dbReference>
<dbReference type="InterPro" id="IPR036291">
    <property type="entry name" value="NAD(P)-bd_dom_sf"/>
</dbReference>
<organism evidence="2 4">
    <name type="scientific">Didymodactylos carnosus</name>
    <dbReference type="NCBI Taxonomy" id="1234261"/>
    <lineage>
        <taxon>Eukaryota</taxon>
        <taxon>Metazoa</taxon>
        <taxon>Spiralia</taxon>
        <taxon>Gnathifera</taxon>
        <taxon>Rotifera</taxon>
        <taxon>Eurotatoria</taxon>
        <taxon>Bdelloidea</taxon>
        <taxon>Philodinida</taxon>
        <taxon>Philodinidae</taxon>
        <taxon>Didymodactylos</taxon>
    </lineage>
</organism>
<dbReference type="Proteomes" id="UP000663829">
    <property type="component" value="Unassembled WGS sequence"/>
</dbReference>
<evidence type="ECO:0000313" key="2">
    <source>
        <dbReference type="EMBL" id="CAF1254349.1"/>
    </source>
</evidence>
<name>A0A815AAV0_9BILA</name>
<dbReference type="InterPro" id="IPR016040">
    <property type="entry name" value="NAD(P)-bd_dom"/>
</dbReference>
<protein>
    <recommendedName>
        <fullName evidence="1">NAD(P)-binding domain-containing protein</fullName>
    </recommendedName>
</protein>
<dbReference type="Gene3D" id="3.40.50.720">
    <property type="entry name" value="NAD(P)-binding Rossmann-like Domain"/>
    <property type="match status" value="1"/>
</dbReference>
<dbReference type="InterPro" id="IPR051604">
    <property type="entry name" value="Ergot_Alk_Oxidoreductase"/>
</dbReference>